<dbReference type="Gene3D" id="3.30.420.150">
    <property type="entry name" value="Exopolyphosphatase. Domain 2"/>
    <property type="match status" value="1"/>
</dbReference>
<evidence type="ECO:0000313" key="5">
    <source>
        <dbReference type="Proteomes" id="UP000663848"/>
    </source>
</evidence>
<gene>
    <name evidence="4" type="ORF">QYT958_LOCUS15058</name>
</gene>
<dbReference type="GO" id="GO:0006256">
    <property type="term" value="P:UDP catabolic process"/>
    <property type="evidence" value="ECO:0007669"/>
    <property type="project" value="TreeGrafter"/>
</dbReference>
<dbReference type="PANTHER" id="PTHR11782">
    <property type="entry name" value="ADENOSINE/GUANOSINE DIPHOSPHATASE"/>
    <property type="match status" value="1"/>
</dbReference>
<reference evidence="4" key="1">
    <citation type="submission" date="2021-02" db="EMBL/GenBank/DDBJ databases">
        <authorList>
            <person name="Nowell W R."/>
        </authorList>
    </citation>
    <scope>NUCLEOTIDE SEQUENCE</scope>
</reference>
<dbReference type="Pfam" id="PF01150">
    <property type="entry name" value="GDA1_CD39"/>
    <property type="match status" value="1"/>
</dbReference>
<dbReference type="AlphaFoldDB" id="A0A821FNP6"/>
<dbReference type="EMBL" id="CAJOBR010002061">
    <property type="protein sequence ID" value="CAF4654361.1"/>
    <property type="molecule type" value="Genomic_DNA"/>
</dbReference>
<accession>A0A821FNP6</accession>
<evidence type="ECO:0000256" key="3">
    <source>
        <dbReference type="SAM" id="Phobius"/>
    </source>
</evidence>
<sequence length="270" mass="31424">IYIYLLSASLVDSPLIRINDADCLPRGYSRNYTRNNKTITVIGEGDFVNCTKHLVTLLNLNATCLKKPCSFNGVYQPQINYDVQDFYGFSEFWYTMEDILKIGGPYTRLAFLNASTAFCNANWNDIRQWYNDKSHVNVKTDRLVLQCFKSAWLYAFLHDGLKFPLNYQRLRSASLINNNDVQWTLGAILYRTRFFPLRTINRMKNTLPNHRSYTNTVKISLLICITSIILLVIFSAKNIRSFISRRKNFQSSSNTFNYRYKLLTSLTADE</sequence>
<evidence type="ECO:0000313" key="4">
    <source>
        <dbReference type="EMBL" id="CAF4654361.1"/>
    </source>
</evidence>
<comment type="similarity">
    <text evidence="1">Belongs to the GDA1/CD39 NTPase family.</text>
</comment>
<dbReference type="GO" id="GO:0045134">
    <property type="term" value="F:UDP phosphatase activity"/>
    <property type="evidence" value="ECO:0007669"/>
    <property type="project" value="TreeGrafter"/>
</dbReference>
<dbReference type="GO" id="GO:0005794">
    <property type="term" value="C:Golgi apparatus"/>
    <property type="evidence" value="ECO:0007669"/>
    <property type="project" value="TreeGrafter"/>
</dbReference>
<dbReference type="GO" id="GO:0004382">
    <property type="term" value="F:GDP phosphatase activity"/>
    <property type="evidence" value="ECO:0007669"/>
    <property type="project" value="TreeGrafter"/>
</dbReference>
<keyword evidence="2" id="KW-0378">Hydrolase</keyword>
<comment type="caution">
    <text evidence="4">The sequence shown here is derived from an EMBL/GenBank/DDBJ whole genome shotgun (WGS) entry which is preliminary data.</text>
</comment>
<organism evidence="4 5">
    <name type="scientific">Rotaria socialis</name>
    <dbReference type="NCBI Taxonomy" id="392032"/>
    <lineage>
        <taxon>Eukaryota</taxon>
        <taxon>Metazoa</taxon>
        <taxon>Spiralia</taxon>
        <taxon>Gnathifera</taxon>
        <taxon>Rotifera</taxon>
        <taxon>Eurotatoria</taxon>
        <taxon>Bdelloidea</taxon>
        <taxon>Philodinida</taxon>
        <taxon>Philodinidae</taxon>
        <taxon>Rotaria</taxon>
    </lineage>
</organism>
<keyword evidence="3" id="KW-0812">Transmembrane</keyword>
<proteinExistence type="inferred from homology"/>
<evidence type="ECO:0000256" key="1">
    <source>
        <dbReference type="ARBA" id="ARBA00009283"/>
    </source>
</evidence>
<protein>
    <submittedName>
        <fullName evidence="4">Uncharacterized protein</fullName>
    </submittedName>
</protein>
<keyword evidence="3" id="KW-1133">Transmembrane helix</keyword>
<keyword evidence="3" id="KW-0472">Membrane</keyword>
<feature type="non-terminal residue" evidence="4">
    <location>
        <position position="1"/>
    </location>
</feature>
<dbReference type="GO" id="GO:0016020">
    <property type="term" value="C:membrane"/>
    <property type="evidence" value="ECO:0007669"/>
    <property type="project" value="TreeGrafter"/>
</dbReference>
<dbReference type="GO" id="GO:0046036">
    <property type="term" value="P:CTP metabolic process"/>
    <property type="evidence" value="ECO:0007669"/>
    <property type="project" value="TreeGrafter"/>
</dbReference>
<dbReference type="InterPro" id="IPR000407">
    <property type="entry name" value="GDA1_CD39_NTPase"/>
</dbReference>
<dbReference type="GO" id="GO:0017111">
    <property type="term" value="F:ribonucleoside triphosphate phosphatase activity"/>
    <property type="evidence" value="ECO:0007669"/>
    <property type="project" value="TreeGrafter"/>
</dbReference>
<name>A0A821FNP6_9BILA</name>
<feature type="transmembrane region" description="Helical" evidence="3">
    <location>
        <begin position="219"/>
        <end position="236"/>
    </location>
</feature>
<dbReference type="Proteomes" id="UP000663848">
    <property type="component" value="Unassembled WGS sequence"/>
</dbReference>
<evidence type="ECO:0000256" key="2">
    <source>
        <dbReference type="ARBA" id="ARBA00022801"/>
    </source>
</evidence>
<dbReference type="PANTHER" id="PTHR11782:SF121">
    <property type="entry name" value="NUCLEOSIDE-DIPHOSPHATASE MIG-23"/>
    <property type="match status" value="1"/>
</dbReference>